<dbReference type="AlphaFoldDB" id="A0AA46YJD8"/>
<feature type="transmembrane region" description="Helical" evidence="5">
    <location>
        <begin position="60"/>
        <end position="76"/>
    </location>
</feature>
<dbReference type="GO" id="GO:0005886">
    <property type="term" value="C:plasma membrane"/>
    <property type="evidence" value="ECO:0007669"/>
    <property type="project" value="UniProtKB-SubCell"/>
</dbReference>
<feature type="transmembrane region" description="Helical" evidence="5">
    <location>
        <begin position="109"/>
        <end position="130"/>
    </location>
</feature>
<evidence type="ECO:0000313" key="7">
    <source>
        <dbReference type="EMBL" id="UYM03356.1"/>
    </source>
</evidence>
<evidence type="ECO:0000313" key="8">
    <source>
        <dbReference type="Proteomes" id="UP001164390"/>
    </source>
</evidence>
<evidence type="ECO:0000256" key="4">
    <source>
        <dbReference type="ARBA" id="ARBA00023136"/>
    </source>
</evidence>
<feature type="transmembrane region" description="Helical" evidence="5">
    <location>
        <begin position="460"/>
        <end position="479"/>
    </location>
</feature>
<dbReference type="Gene3D" id="1.20.1250.20">
    <property type="entry name" value="MFS general substrate transporter like domains"/>
    <property type="match status" value="1"/>
</dbReference>
<comment type="subcellular location">
    <subcellularLocation>
        <location evidence="1">Cell membrane</location>
        <topology evidence="1">Multi-pass membrane protein</topology>
    </subcellularLocation>
</comment>
<feature type="transmembrane region" description="Helical" evidence="5">
    <location>
        <begin position="173"/>
        <end position="193"/>
    </location>
</feature>
<evidence type="ECO:0000256" key="2">
    <source>
        <dbReference type="ARBA" id="ARBA00022692"/>
    </source>
</evidence>
<feature type="transmembrane region" description="Helical" evidence="5">
    <location>
        <begin position="359"/>
        <end position="377"/>
    </location>
</feature>
<accession>A0AA46YJD8</accession>
<keyword evidence="8" id="KW-1185">Reference proteome</keyword>
<dbReference type="CDD" id="cd17321">
    <property type="entry name" value="MFS_MMR_MDR_like"/>
    <property type="match status" value="1"/>
</dbReference>
<name>A0AA46YJD8_9ACTN</name>
<dbReference type="Proteomes" id="UP001164390">
    <property type="component" value="Chromosome"/>
</dbReference>
<dbReference type="InterPro" id="IPR036259">
    <property type="entry name" value="MFS_trans_sf"/>
</dbReference>
<dbReference type="RefSeq" id="WP_271631962.1">
    <property type="nucleotide sequence ID" value="NZ_CP094970.1"/>
</dbReference>
<dbReference type="KEGG" id="sgrg:L0C25_12390"/>
<feature type="transmembrane region" description="Helical" evidence="5">
    <location>
        <begin position="83"/>
        <end position="103"/>
    </location>
</feature>
<dbReference type="PANTHER" id="PTHR42718">
    <property type="entry name" value="MAJOR FACILITATOR SUPERFAMILY MULTIDRUG TRANSPORTER MFSC"/>
    <property type="match status" value="1"/>
</dbReference>
<dbReference type="PANTHER" id="PTHR42718:SF42">
    <property type="entry name" value="EXPORT PROTEIN"/>
    <property type="match status" value="1"/>
</dbReference>
<feature type="transmembrane region" description="Helical" evidence="5">
    <location>
        <begin position="334"/>
        <end position="353"/>
    </location>
</feature>
<dbReference type="InterPro" id="IPR020846">
    <property type="entry name" value="MFS_dom"/>
</dbReference>
<dbReference type="Pfam" id="PF07690">
    <property type="entry name" value="MFS_1"/>
    <property type="match status" value="1"/>
</dbReference>
<proteinExistence type="predicted"/>
<dbReference type="EMBL" id="CP094970">
    <property type="protein sequence ID" value="UYM03356.1"/>
    <property type="molecule type" value="Genomic_DNA"/>
</dbReference>
<dbReference type="PROSITE" id="PS50850">
    <property type="entry name" value="MFS"/>
    <property type="match status" value="1"/>
</dbReference>
<organism evidence="7 8">
    <name type="scientific">Solicola gregarius</name>
    <dbReference type="NCBI Taxonomy" id="2908642"/>
    <lineage>
        <taxon>Bacteria</taxon>
        <taxon>Bacillati</taxon>
        <taxon>Actinomycetota</taxon>
        <taxon>Actinomycetes</taxon>
        <taxon>Propionibacteriales</taxon>
        <taxon>Nocardioidaceae</taxon>
        <taxon>Solicola</taxon>
    </lineage>
</organism>
<dbReference type="InterPro" id="IPR011701">
    <property type="entry name" value="MFS"/>
</dbReference>
<keyword evidence="4 5" id="KW-0472">Membrane</keyword>
<dbReference type="Gene3D" id="1.20.1720.10">
    <property type="entry name" value="Multidrug resistance protein D"/>
    <property type="match status" value="1"/>
</dbReference>
<keyword evidence="2 5" id="KW-0812">Transmembrane</keyword>
<dbReference type="GO" id="GO:0022857">
    <property type="term" value="F:transmembrane transporter activity"/>
    <property type="evidence" value="ECO:0007669"/>
    <property type="project" value="InterPro"/>
</dbReference>
<evidence type="ECO:0000256" key="5">
    <source>
        <dbReference type="SAM" id="Phobius"/>
    </source>
</evidence>
<evidence type="ECO:0000256" key="3">
    <source>
        <dbReference type="ARBA" id="ARBA00022989"/>
    </source>
</evidence>
<feature type="transmembrane region" description="Helical" evidence="5">
    <location>
        <begin position="275"/>
        <end position="296"/>
    </location>
</feature>
<gene>
    <name evidence="7" type="ORF">L0C25_12390</name>
</gene>
<feature type="transmembrane region" description="Helical" evidence="5">
    <location>
        <begin position="142"/>
        <end position="161"/>
    </location>
</feature>
<dbReference type="SUPFAM" id="SSF103473">
    <property type="entry name" value="MFS general substrate transporter"/>
    <property type="match status" value="1"/>
</dbReference>
<protein>
    <submittedName>
        <fullName evidence="7">MFS transporter</fullName>
    </submittedName>
</protein>
<reference evidence="7" key="1">
    <citation type="submission" date="2022-01" db="EMBL/GenBank/DDBJ databases">
        <title>Nocardioidaceae gen. sp. A5X3R13.</title>
        <authorList>
            <person name="Lopez Marin M.A."/>
            <person name="Uhlik O."/>
        </authorList>
    </citation>
    <scope>NUCLEOTIDE SEQUENCE</scope>
    <source>
        <strain evidence="7">A5X3R13</strain>
    </source>
</reference>
<sequence length="500" mass="51890">MTTHTPRPQEAKAQHRLLLPAVFLSLATVISAVTSLNVALPDLANDTGATQTQVSWVVDAYALVFAALLLIAGALGDRYGRRLALISGLVLFGAGSLAAMFASDVEVVIALRVVLGVGAALVMPATLSTITTVLDAERRQQAVAIWAGIAGASAVLGLLAAGTLLEWLSWESVFGLNVALAVVASVLVLRAVPESAERPDGRLDIVGGVLFAVAIGAVVYSIIEAPHEGWGSTETVSGLAIGVALLAVTIGWELRHPHPLLDPRLFAHRTFAASSLTITMQFLAFFGFMFLLMQYLQFVGDLSPLAAAASMLPFAVGMMGSARGSVKIIAHLGRARTVIVGLTILTGALFALSRLDSDVNYWLLFTALPFLGIGMGLSMTPSTSMLTEELPREQQGVASAVNDLSRELGGALGIALMGSILTDTLNDRIGTGGGMGEAAHLPGPMLAVAMDAFADGFSNALIVAAWIIAATLAIVVVLTRGGRSSHTDHDADRNAGAEVG</sequence>
<feature type="transmembrane region" description="Helical" evidence="5">
    <location>
        <begin position="205"/>
        <end position="223"/>
    </location>
</feature>
<feature type="transmembrane region" description="Helical" evidence="5">
    <location>
        <begin position="17"/>
        <end position="40"/>
    </location>
</feature>
<evidence type="ECO:0000259" key="6">
    <source>
        <dbReference type="PROSITE" id="PS50850"/>
    </source>
</evidence>
<feature type="domain" description="Major facilitator superfamily (MFS) profile" evidence="6">
    <location>
        <begin position="17"/>
        <end position="483"/>
    </location>
</feature>
<keyword evidence="3 5" id="KW-1133">Transmembrane helix</keyword>
<feature type="transmembrane region" description="Helical" evidence="5">
    <location>
        <begin position="302"/>
        <end position="322"/>
    </location>
</feature>
<evidence type="ECO:0000256" key="1">
    <source>
        <dbReference type="ARBA" id="ARBA00004651"/>
    </source>
</evidence>